<evidence type="ECO:0000313" key="2">
    <source>
        <dbReference type="Proteomes" id="UP000016505"/>
    </source>
</evidence>
<sequence>MYQAIAAAEGIDLTNYLSMVQQIEMTSKGSASVRNFRDQEFARMGFSDVYFIKE</sequence>
<proteinExistence type="predicted"/>
<organism evidence="1 2">
    <name type="scientific">Pseudoalteromonas arctica A 37-1-2</name>
    <dbReference type="NCBI Taxonomy" id="1117313"/>
    <lineage>
        <taxon>Bacteria</taxon>
        <taxon>Pseudomonadati</taxon>
        <taxon>Pseudomonadota</taxon>
        <taxon>Gammaproteobacteria</taxon>
        <taxon>Alteromonadales</taxon>
        <taxon>Pseudoalteromonadaceae</taxon>
        <taxon>Pseudoalteromonas</taxon>
    </lineage>
</organism>
<reference evidence="1 2" key="1">
    <citation type="journal article" date="2012" name="J. Bacteriol.">
        <title>Genome sequences of type strains of seven species of the marine bacterium Pseudoalteromonas.</title>
        <authorList>
            <person name="Xie B.B."/>
            <person name="Shu Y.L."/>
            <person name="Qin Q.L."/>
            <person name="Rong J.C."/>
            <person name="Zhang X.Y."/>
            <person name="Chen X.L."/>
            <person name="Shi M."/>
            <person name="He H.L."/>
            <person name="Zhou B.C."/>
            <person name="Zhang Y.Z."/>
        </authorList>
    </citation>
    <scope>NUCLEOTIDE SEQUENCE [LARGE SCALE GENOMIC DNA]</scope>
    <source>
        <strain evidence="1 2">A 37-1-2</strain>
    </source>
</reference>
<evidence type="ECO:0000313" key="1">
    <source>
        <dbReference type="EMBL" id="ATC87660.1"/>
    </source>
</evidence>
<name>A0A290S8W6_9GAMM</name>
<dbReference type="Proteomes" id="UP000016505">
    <property type="component" value="Chromosome I"/>
</dbReference>
<dbReference type="Pfam" id="PF11173">
    <property type="entry name" value="DUF2960"/>
    <property type="match status" value="1"/>
</dbReference>
<accession>A0A290S8W6</accession>
<dbReference type="AlphaFoldDB" id="A0A290S8W6"/>
<dbReference type="InterPro" id="IPR021343">
    <property type="entry name" value="DUF2960"/>
</dbReference>
<dbReference type="KEGG" id="part:PARC_a3256"/>
<protein>
    <recommendedName>
        <fullName evidence="3">DUF2960 domain-containing protein</fullName>
    </recommendedName>
</protein>
<dbReference type="EMBL" id="CP011025">
    <property type="protein sequence ID" value="ATC87660.1"/>
    <property type="molecule type" value="Genomic_DNA"/>
</dbReference>
<evidence type="ECO:0008006" key="3">
    <source>
        <dbReference type="Google" id="ProtNLM"/>
    </source>
</evidence>
<gene>
    <name evidence="1" type="ORF">PARC_a3256</name>
</gene>